<dbReference type="HOGENOM" id="CLU_2868524_0_0_1"/>
<evidence type="ECO:0000313" key="1">
    <source>
        <dbReference type="EMBL" id="KIK18908.1"/>
    </source>
</evidence>
<sequence length="64" mass="7034">MAVWHGADASFSGKRLFSRPVYPTGSITPSPRMLPFCIRSDQSLSSARNFHHNPSKFIRSGIGA</sequence>
<evidence type="ECO:0000313" key="2">
    <source>
        <dbReference type="Proteomes" id="UP000054018"/>
    </source>
</evidence>
<proteinExistence type="predicted"/>
<reference evidence="2" key="2">
    <citation type="submission" date="2015-01" db="EMBL/GenBank/DDBJ databases">
        <title>Evolutionary Origins and Diversification of the Mycorrhizal Mutualists.</title>
        <authorList>
            <consortium name="DOE Joint Genome Institute"/>
            <consortium name="Mycorrhizal Genomics Consortium"/>
            <person name="Kohler A."/>
            <person name="Kuo A."/>
            <person name="Nagy L.G."/>
            <person name="Floudas D."/>
            <person name="Copeland A."/>
            <person name="Barry K.W."/>
            <person name="Cichocki N."/>
            <person name="Veneault-Fourrey C."/>
            <person name="LaButti K."/>
            <person name="Lindquist E.A."/>
            <person name="Lipzen A."/>
            <person name="Lundell T."/>
            <person name="Morin E."/>
            <person name="Murat C."/>
            <person name="Riley R."/>
            <person name="Ohm R."/>
            <person name="Sun H."/>
            <person name="Tunlid A."/>
            <person name="Henrissat B."/>
            <person name="Grigoriev I.V."/>
            <person name="Hibbett D.S."/>
            <person name="Martin F."/>
        </authorList>
    </citation>
    <scope>NUCLEOTIDE SEQUENCE [LARGE SCALE GENOMIC DNA]</scope>
    <source>
        <strain evidence="2">441</strain>
    </source>
</reference>
<gene>
    <name evidence="1" type="ORF">PISMIDRAFT_173956</name>
</gene>
<name>A0A0C9ZG33_9AGAM</name>
<dbReference type="EMBL" id="KN833795">
    <property type="protein sequence ID" value="KIK18908.1"/>
    <property type="molecule type" value="Genomic_DNA"/>
</dbReference>
<organism evidence="1 2">
    <name type="scientific">Pisolithus microcarpus 441</name>
    <dbReference type="NCBI Taxonomy" id="765257"/>
    <lineage>
        <taxon>Eukaryota</taxon>
        <taxon>Fungi</taxon>
        <taxon>Dikarya</taxon>
        <taxon>Basidiomycota</taxon>
        <taxon>Agaricomycotina</taxon>
        <taxon>Agaricomycetes</taxon>
        <taxon>Agaricomycetidae</taxon>
        <taxon>Boletales</taxon>
        <taxon>Sclerodermatineae</taxon>
        <taxon>Pisolithaceae</taxon>
        <taxon>Pisolithus</taxon>
    </lineage>
</organism>
<reference evidence="1 2" key="1">
    <citation type="submission" date="2014-04" db="EMBL/GenBank/DDBJ databases">
        <authorList>
            <consortium name="DOE Joint Genome Institute"/>
            <person name="Kuo A."/>
            <person name="Kohler A."/>
            <person name="Costa M.D."/>
            <person name="Nagy L.G."/>
            <person name="Floudas D."/>
            <person name="Copeland A."/>
            <person name="Barry K.W."/>
            <person name="Cichocki N."/>
            <person name="Veneault-Fourrey C."/>
            <person name="LaButti K."/>
            <person name="Lindquist E.A."/>
            <person name="Lipzen A."/>
            <person name="Lundell T."/>
            <person name="Morin E."/>
            <person name="Murat C."/>
            <person name="Sun H."/>
            <person name="Tunlid A."/>
            <person name="Henrissat B."/>
            <person name="Grigoriev I.V."/>
            <person name="Hibbett D.S."/>
            <person name="Martin F."/>
            <person name="Nordberg H.P."/>
            <person name="Cantor M.N."/>
            <person name="Hua S.X."/>
        </authorList>
    </citation>
    <scope>NUCLEOTIDE SEQUENCE [LARGE SCALE GENOMIC DNA]</scope>
    <source>
        <strain evidence="1 2">441</strain>
    </source>
</reference>
<dbReference type="AlphaFoldDB" id="A0A0C9ZG33"/>
<dbReference type="Proteomes" id="UP000054018">
    <property type="component" value="Unassembled WGS sequence"/>
</dbReference>
<accession>A0A0C9ZG33</accession>
<keyword evidence="2" id="KW-1185">Reference proteome</keyword>
<protein>
    <submittedName>
        <fullName evidence="1">Uncharacterized protein</fullName>
    </submittedName>
</protein>